<name>A0A9X5GU23_9FIRM</name>
<feature type="transmembrane region" description="Helical" evidence="1">
    <location>
        <begin position="58"/>
        <end position="77"/>
    </location>
</feature>
<organism evidence="2 3">
    <name type="scientific">Parablautia muri</name>
    <dbReference type="NCBI Taxonomy" id="2320879"/>
    <lineage>
        <taxon>Bacteria</taxon>
        <taxon>Bacillati</taxon>
        <taxon>Bacillota</taxon>
        <taxon>Clostridia</taxon>
        <taxon>Lachnospirales</taxon>
        <taxon>Lachnospiraceae</taxon>
        <taxon>Parablautia</taxon>
    </lineage>
</organism>
<dbReference type="EMBL" id="QZDT01000021">
    <property type="protein sequence ID" value="NBJ93597.1"/>
    <property type="molecule type" value="Genomic_DNA"/>
</dbReference>
<keyword evidence="1" id="KW-0472">Membrane</keyword>
<keyword evidence="1" id="KW-1133">Transmembrane helix</keyword>
<keyword evidence="3" id="KW-1185">Reference proteome</keyword>
<dbReference type="Proteomes" id="UP001154420">
    <property type="component" value="Unassembled WGS sequence"/>
</dbReference>
<dbReference type="Pfam" id="PF04854">
    <property type="entry name" value="DUF624"/>
    <property type="match status" value="1"/>
</dbReference>
<evidence type="ECO:0000313" key="3">
    <source>
        <dbReference type="Proteomes" id="UP001154420"/>
    </source>
</evidence>
<gene>
    <name evidence="2" type="ORF">D5281_13585</name>
</gene>
<keyword evidence="1" id="KW-0812">Transmembrane</keyword>
<sequence>MGNIFDIFILNTLWIICCLPVFTIGPSTTALSYAMINLVRGETSSVSKDFFHSFKQNFKQGIFLGIPLLALGLFLIIDIRMCYHAGTGIYSFFMVFFAVIFLFWMFTVLYTFPLLAKFDKSSREIVIWAFVLSIRNLGRTLLMIILLVFGLWVCHILIGLIFIVPGLVVLYQSRLVVSALKAYLPDPYADQELKPLTFDDEENDAAHHNSSNQASDEN</sequence>
<comment type="caution">
    <text evidence="2">The sequence shown here is derived from an EMBL/GenBank/DDBJ whole genome shotgun (WGS) entry which is preliminary data.</text>
</comment>
<dbReference type="OrthoDB" id="9814991at2"/>
<proteinExistence type="predicted"/>
<feature type="transmembrane region" description="Helical" evidence="1">
    <location>
        <begin position="12"/>
        <end position="38"/>
    </location>
</feature>
<dbReference type="AlphaFoldDB" id="A0A9X5GU23"/>
<feature type="transmembrane region" description="Helical" evidence="1">
    <location>
        <begin position="89"/>
        <end position="112"/>
    </location>
</feature>
<dbReference type="InterPro" id="IPR006938">
    <property type="entry name" value="DUF624"/>
</dbReference>
<evidence type="ECO:0000313" key="2">
    <source>
        <dbReference type="EMBL" id="NBJ93597.1"/>
    </source>
</evidence>
<feature type="transmembrane region" description="Helical" evidence="1">
    <location>
        <begin position="141"/>
        <end position="171"/>
    </location>
</feature>
<evidence type="ECO:0000256" key="1">
    <source>
        <dbReference type="SAM" id="Phobius"/>
    </source>
</evidence>
<reference evidence="2" key="1">
    <citation type="submission" date="2018-09" db="EMBL/GenBank/DDBJ databases">
        <title>Murine metabolic-syndrome-specific gut microbial biobank.</title>
        <authorList>
            <person name="Liu C."/>
        </authorList>
    </citation>
    <scope>NUCLEOTIDE SEQUENCE</scope>
    <source>
        <strain evidence="2">D42-62</strain>
    </source>
</reference>
<protein>
    <submittedName>
        <fullName evidence="2">DUF624 domain-containing protein</fullName>
    </submittedName>
</protein>
<accession>A0A9X5GU23</accession>